<evidence type="ECO:0000256" key="1">
    <source>
        <dbReference type="ARBA" id="ARBA00022679"/>
    </source>
</evidence>
<reference evidence="4 5" key="1">
    <citation type="submission" date="2020-05" db="EMBL/GenBank/DDBJ databases">
        <title>Complete genome sequence of of a novel Thermoleptolyngbya strain isolated from hot springs of Ganzi, Sichuan China.</title>
        <authorList>
            <person name="Tang J."/>
            <person name="Daroch M."/>
            <person name="Li L."/>
            <person name="Waleron K."/>
            <person name="Waleron M."/>
            <person name="Waleron M."/>
        </authorList>
    </citation>
    <scope>NUCLEOTIDE SEQUENCE [LARGE SCALE GENOMIC DNA]</scope>
    <source>
        <strain evidence="4 5">PKUAC-SCTA183</strain>
    </source>
</reference>
<evidence type="ECO:0000313" key="4">
    <source>
        <dbReference type="EMBL" id="QKD82062.1"/>
    </source>
</evidence>
<dbReference type="InterPro" id="IPR001296">
    <property type="entry name" value="Glyco_trans_1"/>
</dbReference>
<dbReference type="AlphaFoldDB" id="A0A6M8B7D5"/>
<dbReference type="PANTHER" id="PTHR46401:SF2">
    <property type="entry name" value="GLYCOSYLTRANSFERASE WBBK-RELATED"/>
    <property type="match status" value="1"/>
</dbReference>
<dbReference type="Pfam" id="PF00534">
    <property type="entry name" value="Glycos_transf_1"/>
    <property type="match status" value="1"/>
</dbReference>
<evidence type="ECO:0000259" key="3">
    <source>
        <dbReference type="Pfam" id="PF13439"/>
    </source>
</evidence>
<keyword evidence="1 4" id="KW-0808">Transferase</keyword>
<accession>A0A6M8B7D5</accession>
<proteinExistence type="predicted"/>
<evidence type="ECO:0000259" key="2">
    <source>
        <dbReference type="Pfam" id="PF00534"/>
    </source>
</evidence>
<feature type="domain" description="Glycosyltransferase subfamily 4-like N-terminal" evidence="3">
    <location>
        <begin position="20"/>
        <end position="174"/>
    </location>
</feature>
<gene>
    <name evidence="4" type="ORF">HPC62_07490</name>
</gene>
<dbReference type="InterPro" id="IPR028098">
    <property type="entry name" value="Glyco_trans_4-like_N"/>
</dbReference>
<evidence type="ECO:0000313" key="5">
    <source>
        <dbReference type="Proteomes" id="UP000505210"/>
    </source>
</evidence>
<dbReference type="Proteomes" id="UP000505210">
    <property type="component" value="Chromosome"/>
</dbReference>
<dbReference type="RefSeq" id="WP_172354484.1">
    <property type="nucleotide sequence ID" value="NZ_CP053661.1"/>
</dbReference>
<dbReference type="CDD" id="cd03801">
    <property type="entry name" value="GT4_PimA-like"/>
    <property type="match status" value="1"/>
</dbReference>
<dbReference type="PANTHER" id="PTHR46401">
    <property type="entry name" value="GLYCOSYLTRANSFERASE WBBK-RELATED"/>
    <property type="match status" value="1"/>
</dbReference>
<sequence>MIHPDRPLRIALFTYSTRPRGSVIHTLELAEALHQQGHIVCVYALDKEGQGFGRDLSCSYHLIPALPVQGGVDYLIRQRIQEVVIFLDNDPLQDGSYDIYHAQDCITANALILLRDQSKIPSVVRTVHHVEAYNSPYLRECQDRSIDRPDLCLCVSQHWQQAVQQQYQIRPDRVINGVKGDRFSPVSTVRQAQIQQTFGLYGSPIYLTVGGIEPRKNSILLLKAFAQVLSDQPQAQLVIAGGATLFDYQSYRDEFFARVQALEIEIGRSLVLPGVVSDADLPALYRSANAFVFPSTKEGWGLVVLEAIAAGLPVLTANRPPFTEFLTTGQAVLVDPEDVGAIAQGMLELSQPAVAQRLVQASQPILQHYTWERSAHLHVAAYRKLLRAKP</sequence>
<dbReference type="GO" id="GO:0016757">
    <property type="term" value="F:glycosyltransferase activity"/>
    <property type="evidence" value="ECO:0007669"/>
    <property type="project" value="InterPro"/>
</dbReference>
<feature type="domain" description="Glycosyl transferase family 1" evidence="2">
    <location>
        <begin position="202"/>
        <end position="350"/>
    </location>
</feature>
<dbReference type="EMBL" id="CP053661">
    <property type="protein sequence ID" value="QKD82062.1"/>
    <property type="molecule type" value="Genomic_DNA"/>
</dbReference>
<dbReference type="GO" id="GO:0009103">
    <property type="term" value="P:lipopolysaccharide biosynthetic process"/>
    <property type="evidence" value="ECO:0007669"/>
    <property type="project" value="TreeGrafter"/>
</dbReference>
<organism evidence="4 5">
    <name type="scientific">Thermoleptolyngbya sichuanensis A183</name>
    <dbReference type="NCBI Taxonomy" id="2737172"/>
    <lineage>
        <taxon>Bacteria</taxon>
        <taxon>Bacillati</taxon>
        <taxon>Cyanobacteriota</taxon>
        <taxon>Cyanophyceae</taxon>
        <taxon>Oculatellales</taxon>
        <taxon>Oculatellaceae</taxon>
        <taxon>Thermoleptolyngbya</taxon>
        <taxon>Thermoleptolyngbya sichuanensis</taxon>
    </lineage>
</organism>
<dbReference type="InterPro" id="IPR023986">
    <property type="entry name" value="GlycosylTfrase_MSMEG0565"/>
</dbReference>
<dbReference type="Pfam" id="PF13439">
    <property type="entry name" value="Glyco_transf_4"/>
    <property type="match status" value="1"/>
</dbReference>
<dbReference type="Gene3D" id="3.40.50.2000">
    <property type="entry name" value="Glycogen Phosphorylase B"/>
    <property type="match status" value="2"/>
</dbReference>
<dbReference type="NCBIfam" id="TIGR04047">
    <property type="entry name" value="MSMEG_0565_glyc"/>
    <property type="match status" value="1"/>
</dbReference>
<protein>
    <submittedName>
        <fullName evidence="4">MSMEG_0565 family glycosyltransferase</fullName>
    </submittedName>
</protein>
<keyword evidence="5" id="KW-1185">Reference proteome</keyword>
<dbReference type="KEGG" id="theu:HPC62_07490"/>
<dbReference type="SUPFAM" id="SSF53756">
    <property type="entry name" value="UDP-Glycosyltransferase/glycogen phosphorylase"/>
    <property type="match status" value="1"/>
</dbReference>
<name>A0A6M8B7D5_9CYAN</name>